<gene>
    <name evidence="3" type="ORF">DSM5745_01769</name>
</gene>
<protein>
    <recommendedName>
        <fullName evidence="2">G domain-containing protein</fullName>
    </recommendedName>
</protein>
<feature type="domain" description="G" evidence="2">
    <location>
        <begin position="30"/>
        <end position="129"/>
    </location>
</feature>
<dbReference type="OrthoDB" id="4506404at2759"/>
<evidence type="ECO:0000313" key="3">
    <source>
        <dbReference type="EMBL" id="RDW89994.1"/>
    </source>
</evidence>
<reference evidence="3 4" key="1">
    <citation type="journal article" date="2018" name="IMA Fungus">
        <title>IMA Genome-F 9: Draft genome sequence of Annulohypoxylon stygium, Aspergillus mulundensis, Berkeleyomyces basicola (syn. Thielaviopsis basicola), Ceratocystis smalleyi, two Cercospora beticola strains, Coleophoma cylindrospora, Fusarium fracticaudum, Phialophora cf. hyalina, and Morchella septimelata.</title>
        <authorList>
            <person name="Wingfield B.D."/>
            <person name="Bills G.F."/>
            <person name="Dong Y."/>
            <person name="Huang W."/>
            <person name="Nel W.J."/>
            <person name="Swalarsk-Parry B.S."/>
            <person name="Vaghefi N."/>
            <person name="Wilken P.M."/>
            <person name="An Z."/>
            <person name="de Beer Z.W."/>
            <person name="De Vos L."/>
            <person name="Chen L."/>
            <person name="Duong T.A."/>
            <person name="Gao Y."/>
            <person name="Hammerbacher A."/>
            <person name="Kikkert J.R."/>
            <person name="Li Y."/>
            <person name="Li H."/>
            <person name="Li K."/>
            <person name="Li Q."/>
            <person name="Liu X."/>
            <person name="Ma X."/>
            <person name="Naidoo K."/>
            <person name="Pethybridge S.J."/>
            <person name="Sun J."/>
            <person name="Steenkamp E.T."/>
            <person name="van der Nest M.A."/>
            <person name="van Wyk S."/>
            <person name="Wingfield M.J."/>
            <person name="Xiong C."/>
            <person name="Yue Q."/>
            <person name="Zhang X."/>
        </authorList>
    </citation>
    <scope>NUCLEOTIDE SEQUENCE [LARGE SCALE GENOMIC DNA]</scope>
    <source>
        <strain evidence="3 4">DSM 5745</strain>
    </source>
</reference>
<feature type="region of interest" description="Disordered" evidence="1">
    <location>
        <begin position="265"/>
        <end position="298"/>
    </location>
</feature>
<dbReference type="AlphaFoldDB" id="A0A3D8SUQ0"/>
<evidence type="ECO:0000313" key="4">
    <source>
        <dbReference type="Proteomes" id="UP000256690"/>
    </source>
</evidence>
<name>A0A3D8SUQ0_9EURO</name>
<accession>A0A3D8SUQ0</accession>
<feature type="compositionally biased region" description="Low complexity" evidence="1">
    <location>
        <begin position="283"/>
        <end position="295"/>
    </location>
</feature>
<dbReference type="Pfam" id="PF01926">
    <property type="entry name" value="MMR_HSR1"/>
    <property type="match status" value="1"/>
</dbReference>
<sequence>MAPDASETTARTKRCLQSIKSHDGPPARVIFIFGKEGVGKSSLTEKITQVPGLAGPGAGTETCQIVDTEINSTKYFIVDTPGLHDKASQRHISHNIAETFAQIRGHAVIAGILFVTPINTFTRRPDELEQRLYAWLTTLCGESFFPHLTFVTTFWEGRVKAYNERLQARKRAEWAGFLLRGARTYQFGKKHVYGMEMEELLRWDVDAEALGSHAREMVVRHCRNDGGGESAVEPLFLQELNAGVRLDATSAARVFRPELLTRSCTSQGSSASGDAEPAEQQEAGTSGSTGASSATPTQPAEGSFVWNLCCAVGRGLGDALVTHGPGLVQSVVERQLGGGGGGGFVLRRNGGLGAMTAQGLDMNLVRGHSQVHGTVVGL</sequence>
<evidence type="ECO:0000259" key="2">
    <source>
        <dbReference type="Pfam" id="PF01926"/>
    </source>
</evidence>
<dbReference type="SUPFAM" id="SSF52540">
    <property type="entry name" value="P-loop containing nucleoside triphosphate hydrolases"/>
    <property type="match status" value="1"/>
</dbReference>
<dbReference type="EMBL" id="PVWQ01000002">
    <property type="protein sequence ID" value="RDW89994.1"/>
    <property type="molecule type" value="Genomic_DNA"/>
</dbReference>
<keyword evidence="4" id="KW-1185">Reference proteome</keyword>
<evidence type="ECO:0000256" key="1">
    <source>
        <dbReference type="SAM" id="MobiDB-lite"/>
    </source>
</evidence>
<dbReference type="RefSeq" id="XP_026606948.1">
    <property type="nucleotide sequence ID" value="XM_026743785.1"/>
</dbReference>
<dbReference type="GO" id="GO:0005525">
    <property type="term" value="F:GTP binding"/>
    <property type="evidence" value="ECO:0007669"/>
    <property type="project" value="InterPro"/>
</dbReference>
<proteinExistence type="predicted"/>
<dbReference type="Gene3D" id="3.40.50.300">
    <property type="entry name" value="P-loop containing nucleotide triphosphate hydrolases"/>
    <property type="match status" value="1"/>
</dbReference>
<dbReference type="InterPro" id="IPR027417">
    <property type="entry name" value="P-loop_NTPase"/>
</dbReference>
<comment type="caution">
    <text evidence="3">The sequence shown here is derived from an EMBL/GenBank/DDBJ whole genome shotgun (WGS) entry which is preliminary data.</text>
</comment>
<dbReference type="GeneID" id="38112139"/>
<dbReference type="Proteomes" id="UP000256690">
    <property type="component" value="Unassembled WGS sequence"/>
</dbReference>
<dbReference type="InterPro" id="IPR006073">
    <property type="entry name" value="GTP-bd"/>
</dbReference>
<organism evidence="3 4">
    <name type="scientific">Aspergillus mulundensis</name>
    <dbReference type="NCBI Taxonomy" id="1810919"/>
    <lineage>
        <taxon>Eukaryota</taxon>
        <taxon>Fungi</taxon>
        <taxon>Dikarya</taxon>
        <taxon>Ascomycota</taxon>
        <taxon>Pezizomycotina</taxon>
        <taxon>Eurotiomycetes</taxon>
        <taxon>Eurotiomycetidae</taxon>
        <taxon>Eurotiales</taxon>
        <taxon>Aspergillaceae</taxon>
        <taxon>Aspergillus</taxon>
        <taxon>Aspergillus subgen. Nidulantes</taxon>
    </lineage>
</organism>